<gene>
    <name evidence="1" type="ORF">J1605_010843</name>
</gene>
<dbReference type="Proteomes" id="UP001159641">
    <property type="component" value="Unassembled WGS sequence"/>
</dbReference>
<comment type="caution">
    <text evidence="1">The sequence shown here is derived from an EMBL/GenBank/DDBJ whole genome shotgun (WGS) entry which is preliminary data.</text>
</comment>
<reference evidence="1 2" key="1">
    <citation type="submission" date="2022-11" db="EMBL/GenBank/DDBJ databases">
        <title>Whole genome sequence of Eschrichtius robustus ER-17-0199.</title>
        <authorList>
            <person name="Bruniche-Olsen A."/>
            <person name="Black A.N."/>
            <person name="Fields C.J."/>
            <person name="Walden K."/>
            <person name="Dewoody J.A."/>
        </authorList>
    </citation>
    <scope>NUCLEOTIDE SEQUENCE [LARGE SCALE GENOMIC DNA]</scope>
    <source>
        <strain evidence="1">ER-17-0199</strain>
        <tissue evidence="1">Blubber</tissue>
    </source>
</reference>
<proteinExistence type="predicted"/>
<evidence type="ECO:0000313" key="2">
    <source>
        <dbReference type="Proteomes" id="UP001159641"/>
    </source>
</evidence>
<keyword evidence="2" id="KW-1185">Reference proteome</keyword>
<name>A0AB34GSI7_ESCRO</name>
<organism evidence="1 2">
    <name type="scientific">Eschrichtius robustus</name>
    <name type="common">California gray whale</name>
    <name type="synonym">Eschrichtius gibbosus</name>
    <dbReference type="NCBI Taxonomy" id="9764"/>
    <lineage>
        <taxon>Eukaryota</taxon>
        <taxon>Metazoa</taxon>
        <taxon>Chordata</taxon>
        <taxon>Craniata</taxon>
        <taxon>Vertebrata</taxon>
        <taxon>Euteleostomi</taxon>
        <taxon>Mammalia</taxon>
        <taxon>Eutheria</taxon>
        <taxon>Laurasiatheria</taxon>
        <taxon>Artiodactyla</taxon>
        <taxon>Whippomorpha</taxon>
        <taxon>Cetacea</taxon>
        <taxon>Mysticeti</taxon>
        <taxon>Eschrichtiidae</taxon>
        <taxon>Eschrichtius</taxon>
    </lineage>
</organism>
<accession>A0AB34GSI7</accession>
<evidence type="ECO:0000313" key="1">
    <source>
        <dbReference type="EMBL" id="KAJ8781585.1"/>
    </source>
</evidence>
<protein>
    <submittedName>
        <fullName evidence="1">Uncharacterized protein</fullName>
    </submittedName>
</protein>
<dbReference type="AlphaFoldDB" id="A0AB34GSI7"/>
<sequence length="117" mass="12221">MWDLPGPGLEPMSPALAGRFLTTVPPGKSRAYCGKRGPLFIAVRGPLTIAASLRSTGSRRAGSVIVAHGPSCSAACGIFPDQGSNPCPLHWQADSQPLSHQGSPTIGYFKEQILTGH</sequence>
<dbReference type="EMBL" id="JAIQCJ010002141">
    <property type="protein sequence ID" value="KAJ8781585.1"/>
    <property type="molecule type" value="Genomic_DNA"/>
</dbReference>